<sequence length="432" mass="48224">MAFVPPFSLLMAVYRGDRLDDVKLALRSNTVTQQLPPTQLVVVRDGPVASSIQAFLDDLSRWLQEQFERAGNTEITVFDSNDTVVKPTVRGLEVTVVKLEANRGLAHALNAGLRHCRYDIVARADSDDASRPERFAVQIPLLAGGKARGCADGSADGGSADSANPGSGKNDSQKRDFRHGQVFSGEAVGGESATDKADLPGSTGQSGYDLVGSAIQEFTSLGPTSTAMFDIGMIEQRDSAEQWRNEELITGIVETGDVVDENPHWYDVRERFLHPRQIRRLPSEGVELQRFARIQSPLNHPSVVFRKQAVLAVGGYPEQAGRFEDYLLWERMMLNGAGLHNVADPLVLYRVDLGAYERRGGWSMFRDELRLQRVFRRDGFTSWPQWFRNVLVRAVYRLMPERLRRFGYRALTRWRSGAGISVFGLRGARGRK</sequence>
<accession>A0A086ZHP1</accession>
<proteinExistence type="inferred from homology"/>
<dbReference type="InterPro" id="IPR029044">
    <property type="entry name" value="Nucleotide-diphossugar_trans"/>
</dbReference>
<comment type="caution">
    <text evidence="6">The sequence shown here is derived from an EMBL/GenBank/DDBJ whole genome shotgun (WGS) entry which is preliminary data.</text>
</comment>
<evidence type="ECO:0000259" key="5">
    <source>
        <dbReference type="Pfam" id="PF00535"/>
    </source>
</evidence>
<dbReference type="PANTHER" id="PTHR43685">
    <property type="entry name" value="GLYCOSYLTRANSFERASE"/>
    <property type="match status" value="1"/>
</dbReference>
<protein>
    <submittedName>
        <fullName evidence="6">Glycosyltransferase family 2</fullName>
    </submittedName>
</protein>
<evidence type="ECO:0000313" key="7">
    <source>
        <dbReference type="Proteomes" id="UP000029096"/>
    </source>
</evidence>
<gene>
    <name evidence="6" type="ORF">BBOH_0848</name>
</gene>
<reference evidence="6 7" key="1">
    <citation type="submission" date="2014-03" db="EMBL/GenBank/DDBJ databases">
        <title>Genomics of Bifidobacteria.</title>
        <authorList>
            <person name="Ventura M."/>
            <person name="Milani C."/>
            <person name="Lugli G.A."/>
        </authorList>
    </citation>
    <scope>NUCLEOTIDE SEQUENCE [LARGE SCALE GENOMIC DNA]</scope>
    <source>
        <strain evidence="6 7">DSM 22767</strain>
    </source>
</reference>
<dbReference type="Gene3D" id="3.90.550.10">
    <property type="entry name" value="Spore Coat Polysaccharide Biosynthesis Protein SpsA, Chain A"/>
    <property type="match status" value="2"/>
</dbReference>
<evidence type="ECO:0000256" key="3">
    <source>
        <dbReference type="ARBA" id="ARBA00022679"/>
    </source>
</evidence>
<dbReference type="STRING" id="1437606.BBOH_0848"/>
<dbReference type="GO" id="GO:0016757">
    <property type="term" value="F:glycosyltransferase activity"/>
    <property type="evidence" value="ECO:0007669"/>
    <property type="project" value="UniProtKB-KW"/>
</dbReference>
<evidence type="ECO:0000256" key="1">
    <source>
        <dbReference type="ARBA" id="ARBA00006739"/>
    </source>
</evidence>
<feature type="region of interest" description="Disordered" evidence="4">
    <location>
        <begin position="150"/>
        <end position="176"/>
    </location>
</feature>
<dbReference type="InterPro" id="IPR050834">
    <property type="entry name" value="Glycosyltransf_2"/>
</dbReference>
<dbReference type="RefSeq" id="WP_052118181.1">
    <property type="nucleotide sequence ID" value="NZ_JDUS01000007.1"/>
</dbReference>
<dbReference type="eggNOG" id="COG1215">
    <property type="taxonomic scope" value="Bacteria"/>
</dbReference>
<keyword evidence="2" id="KW-0328">Glycosyltransferase</keyword>
<evidence type="ECO:0000256" key="2">
    <source>
        <dbReference type="ARBA" id="ARBA00022676"/>
    </source>
</evidence>
<keyword evidence="3 6" id="KW-0808">Transferase</keyword>
<dbReference type="PANTHER" id="PTHR43685:SF5">
    <property type="entry name" value="GLYCOSYLTRANSFERASE EPSE-RELATED"/>
    <property type="match status" value="1"/>
</dbReference>
<dbReference type="AlphaFoldDB" id="A0A086ZHP1"/>
<name>A0A086ZHP1_9BIFI</name>
<dbReference type="InterPro" id="IPR001173">
    <property type="entry name" value="Glyco_trans_2-like"/>
</dbReference>
<feature type="compositionally biased region" description="Low complexity" evidence="4">
    <location>
        <begin position="151"/>
        <end position="163"/>
    </location>
</feature>
<dbReference type="EMBL" id="JGYP01000002">
    <property type="protein sequence ID" value="KFI46041.1"/>
    <property type="molecule type" value="Genomic_DNA"/>
</dbReference>
<evidence type="ECO:0000256" key="4">
    <source>
        <dbReference type="SAM" id="MobiDB-lite"/>
    </source>
</evidence>
<feature type="domain" description="Glycosyltransferase 2-like" evidence="5">
    <location>
        <begin position="91"/>
        <end position="147"/>
    </location>
</feature>
<comment type="similarity">
    <text evidence="1">Belongs to the glycosyltransferase 2 family.</text>
</comment>
<evidence type="ECO:0000313" key="6">
    <source>
        <dbReference type="EMBL" id="KFI46041.1"/>
    </source>
</evidence>
<dbReference type="Proteomes" id="UP000029096">
    <property type="component" value="Unassembled WGS sequence"/>
</dbReference>
<keyword evidence="7" id="KW-1185">Reference proteome</keyword>
<dbReference type="OrthoDB" id="7665907at2"/>
<dbReference type="SUPFAM" id="SSF53448">
    <property type="entry name" value="Nucleotide-diphospho-sugar transferases"/>
    <property type="match status" value="1"/>
</dbReference>
<dbReference type="Pfam" id="PF00535">
    <property type="entry name" value="Glycos_transf_2"/>
    <property type="match status" value="1"/>
</dbReference>
<organism evidence="6 7">
    <name type="scientific">Bifidobacterium bohemicum DSM 22767</name>
    <dbReference type="NCBI Taxonomy" id="1437606"/>
    <lineage>
        <taxon>Bacteria</taxon>
        <taxon>Bacillati</taxon>
        <taxon>Actinomycetota</taxon>
        <taxon>Actinomycetes</taxon>
        <taxon>Bifidobacteriales</taxon>
        <taxon>Bifidobacteriaceae</taxon>
        <taxon>Bifidobacterium</taxon>
    </lineage>
</organism>